<dbReference type="Proteomes" id="UP000316095">
    <property type="component" value="Unassembled WGS sequence"/>
</dbReference>
<dbReference type="InterPro" id="IPR029063">
    <property type="entry name" value="SAM-dependent_MTases_sf"/>
</dbReference>
<sequence>MVQSQRDYASFRTRPARSQYLLEQFRGVLKGKVLDVGCYEAPLRELLPKEEYYGIDIVGKPDQVINLEECKQLPFADGSFNSVICIEVLEHINNLHDMFHELFRVSSQDVIVSLPNCWCGARQKVGRGRGEILHYGLPHQKPVDRHKWFFNVSQVVDFFESACPAEYELVDLRVVEKPRSGPLTLMRRFWFSSKAYANRYAHTVFAVYRRKQVQKLAA</sequence>
<name>A0A5C5XNA1_9PLAN</name>
<dbReference type="Gene3D" id="3.40.50.150">
    <property type="entry name" value="Vaccinia Virus protein VP39"/>
    <property type="match status" value="1"/>
</dbReference>
<comment type="caution">
    <text evidence="2">The sequence shown here is derived from an EMBL/GenBank/DDBJ whole genome shotgun (WGS) entry which is preliminary data.</text>
</comment>
<gene>
    <name evidence="2" type="ORF">Pan54_49490</name>
</gene>
<evidence type="ECO:0000259" key="1">
    <source>
        <dbReference type="Pfam" id="PF08241"/>
    </source>
</evidence>
<dbReference type="RefSeq" id="WP_146505923.1">
    <property type="nucleotide sequence ID" value="NZ_SJPG01000001.1"/>
</dbReference>
<dbReference type="AlphaFoldDB" id="A0A5C5XNA1"/>
<organism evidence="2 3">
    <name type="scientific">Rubinisphaera italica</name>
    <dbReference type="NCBI Taxonomy" id="2527969"/>
    <lineage>
        <taxon>Bacteria</taxon>
        <taxon>Pseudomonadati</taxon>
        <taxon>Planctomycetota</taxon>
        <taxon>Planctomycetia</taxon>
        <taxon>Planctomycetales</taxon>
        <taxon>Planctomycetaceae</taxon>
        <taxon>Rubinisphaera</taxon>
    </lineage>
</organism>
<dbReference type="SUPFAM" id="SSF53335">
    <property type="entry name" value="S-adenosyl-L-methionine-dependent methyltransferases"/>
    <property type="match status" value="1"/>
</dbReference>
<dbReference type="GO" id="GO:0008757">
    <property type="term" value="F:S-adenosylmethionine-dependent methyltransferase activity"/>
    <property type="evidence" value="ECO:0007669"/>
    <property type="project" value="InterPro"/>
</dbReference>
<dbReference type="EMBL" id="SJPG01000001">
    <property type="protein sequence ID" value="TWT64188.1"/>
    <property type="molecule type" value="Genomic_DNA"/>
</dbReference>
<evidence type="ECO:0000313" key="3">
    <source>
        <dbReference type="Proteomes" id="UP000316095"/>
    </source>
</evidence>
<keyword evidence="2" id="KW-0808">Transferase</keyword>
<evidence type="ECO:0000313" key="2">
    <source>
        <dbReference type="EMBL" id="TWT64188.1"/>
    </source>
</evidence>
<accession>A0A5C5XNA1</accession>
<dbReference type="GO" id="GO:0032259">
    <property type="term" value="P:methylation"/>
    <property type="evidence" value="ECO:0007669"/>
    <property type="project" value="UniProtKB-KW"/>
</dbReference>
<reference evidence="2 3" key="1">
    <citation type="submission" date="2019-02" db="EMBL/GenBank/DDBJ databases">
        <title>Deep-cultivation of Planctomycetes and their phenomic and genomic characterization uncovers novel biology.</title>
        <authorList>
            <person name="Wiegand S."/>
            <person name="Jogler M."/>
            <person name="Boedeker C."/>
            <person name="Pinto D."/>
            <person name="Vollmers J."/>
            <person name="Rivas-Marin E."/>
            <person name="Kohn T."/>
            <person name="Peeters S.H."/>
            <person name="Heuer A."/>
            <person name="Rast P."/>
            <person name="Oberbeckmann S."/>
            <person name="Bunk B."/>
            <person name="Jeske O."/>
            <person name="Meyerdierks A."/>
            <person name="Storesund J.E."/>
            <person name="Kallscheuer N."/>
            <person name="Luecker S."/>
            <person name="Lage O.M."/>
            <person name="Pohl T."/>
            <person name="Merkel B.J."/>
            <person name="Hornburger P."/>
            <person name="Mueller R.-W."/>
            <person name="Bruemmer F."/>
            <person name="Labrenz M."/>
            <person name="Spormann A.M."/>
            <person name="Op Den Camp H."/>
            <person name="Overmann J."/>
            <person name="Amann R."/>
            <person name="Jetten M.S.M."/>
            <person name="Mascher T."/>
            <person name="Medema M.H."/>
            <person name="Devos D.P."/>
            <person name="Kaster A.-K."/>
            <person name="Ovreas L."/>
            <person name="Rohde M."/>
            <person name="Galperin M.Y."/>
            <person name="Jogler C."/>
        </authorList>
    </citation>
    <scope>NUCLEOTIDE SEQUENCE [LARGE SCALE GENOMIC DNA]</scope>
    <source>
        <strain evidence="2 3">Pan54</strain>
    </source>
</reference>
<dbReference type="InterPro" id="IPR013216">
    <property type="entry name" value="Methyltransf_11"/>
</dbReference>
<keyword evidence="3" id="KW-1185">Reference proteome</keyword>
<dbReference type="Pfam" id="PF08241">
    <property type="entry name" value="Methyltransf_11"/>
    <property type="match status" value="1"/>
</dbReference>
<keyword evidence="2" id="KW-0489">Methyltransferase</keyword>
<feature type="domain" description="Methyltransferase type 11" evidence="1">
    <location>
        <begin position="34"/>
        <end position="108"/>
    </location>
</feature>
<protein>
    <submittedName>
        <fullName evidence="2">Methyltransferase domain protein</fullName>
    </submittedName>
</protein>
<dbReference type="OrthoDB" id="282790at2"/>
<proteinExistence type="predicted"/>